<dbReference type="PROSITE" id="PS00387">
    <property type="entry name" value="PPASE"/>
    <property type="match status" value="1"/>
</dbReference>
<keyword evidence="5" id="KW-0378">Hydrolase</keyword>
<comment type="cofactor">
    <cofactor evidence="1">
        <name>Mg(2+)</name>
        <dbReference type="ChEBI" id="CHEBI:18420"/>
    </cofactor>
</comment>
<name>A0A454XPK8_PRIPA</name>
<dbReference type="EnsemblMetazoa" id="PPA27399.1">
    <property type="protein sequence ID" value="PPA27399.1"/>
    <property type="gene ID" value="WBGene00116953"/>
</dbReference>
<comment type="similarity">
    <text evidence="2">Belongs to the PPase family.</text>
</comment>
<protein>
    <recommendedName>
        <fullName evidence="3">inorganic diphosphatase</fullName>
        <ecNumber evidence="3">3.6.1.1</ecNumber>
    </recommendedName>
    <alternativeName>
        <fullName evidence="7">Pyrophosphate phospho-hydrolase</fullName>
    </alternativeName>
</protein>
<evidence type="ECO:0000256" key="6">
    <source>
        <dbReference type="ARBA" id="ARBA00022842"/>
    </source>
</evidence>
<evidence type="ECO:0000256" key="7">
    <source>
        <dbReference type="ARBA" id="ARBA00032535"/>
    </source>
</evidence>
<dbReference type="AlphaFoldDB" id="A0A454XPK8"/>
<evidence type="ECO:0000313" key="9">
    <source>
        <dbReference type="EnsemblMetazoa" id="PPA27399.1"/>
    </source>
</evidence>
<proteinExistence type="inferred from homology"/>
<evidence type="ECO:0000256" key="3">
    <source>
        <dbReference type="ARBA" id="ARBA00012146"/>
    </source>
</evidence>
<dbReference type="EC" id="3.6.1.1" evidence="3"/>
<dbReference type="CDD" id="cd00412">
    <property type="entry name" value="pyrophosphatase"/>
    <property type="match status" value="1"/>
</dbReference>
<dbReference type="SUPFAM" id="SSF50324">
    <property type="entry name" value="Inorganic pyrophosphatase"/>
    <property type="match status" value="1"/>
</dbReference>
<dbReference type="OMA" id="GVWAMID"/>
<evidence type="ECO:0000256" key="4">
    <source>
        <dbReference type="ARBA" id="ARBA00022723"/>
    </source>
</evidence>
<evidence type="ECO:0000256" key="5">
    <source>
        <dbReference type="ARBA" id="ARBA00022801"/>
    </source>
</evidence>
<dbReference type="FunFam" id="3.90.80.10:FF:000009">
    <property type="entry name" value="Inorganic pyrophosphatase"/>
    <property type="match status" value="1"/>
</dbReference>
<comment type="catalytic activity">
    <reaction evidence="8">
        <text>diphosphate + H2O = 2 phosphate + H(+)</text>
        <dbReference type="Rhea" id="RHEA:24576"/>
        <dbReference type="ChEBI" id="CHEBI:15377"/>
        <dbReference type="ChEBI" id="CHEBI:15378"/>
        <dbReference type="ChEBI" id="CHEBI:33019"/>
        <dbReference type="ChEBI" id="CHEBI:43474"/>
        <dbReference type="EC" id="3.6.1.1"/>
    </reaction>
</comment>
<dbReference type="PANTHER" id="PTHR10286">
    <property type="entry name" value="INORGANIC PYROPHOSPHATASE"/>
    <property type="match status" value="1"/>
</dbReference>
<accession>A0A8R1YM67</accession>
<dbReference type="InterPro" id="IPR008162">
    <property type="entry name" value="Pyrophosphatase"/>
</dbReference>
<sequence>MFADIFLGALTVMGIVSITQESSLTNEALAHHDTRHHDVPSTGVSTVAKYEIEERGSLHTLDYRCYFKGPNGYISPWHDIPLYVDEPKKVFNMIVEIPRWSNAKMEITTRDPMNPIRQDVKNGVPRFTHNIFPHRGALWNYGALPQTWENNTHVDPQTGATGDNDPIDIVEIGSTIHKRGAVIQVKIVGCLALVDGGETDWKLMALDVADSVANDVNSMDDVERVFPGLPKATREYLRTYKIPSGKGENTFGFDGKFMDAAFCHEVIEETHSFWKKLMKETKPHLNTLAQVDGARYKTTSAAAAAIVAATPAARPAADLPLDLQRWHYITESKL</sequence>
<dbReference type="InterPro" id="IPR036649">
    <property type="entry name" value="Pyrophosphatase_sf"/>
</dbReference>
<dbReference type="GO" id="GO:0004427">
    <property type="term" value="F:inorganic diphosphate phosphatase activity"/>
    <property type="evidence" value="ECO:0000318"/>
    <property type="project" value="GO_Central"/>
</dbReference>
<reference evidence="10" key="1">
    <citation type="journal article" date="2008" name="Nat. Genet.">
        <title>The Pristionchus pacificus genome provides a unique perspective on nematode lifestyle and parasitism.</title>
        <authorList>
            <person name="Dieterich C."/>
            <person name="Clifton S.W."/>
            <person name="Schuster L.N."/>
            <person name="Chinwalla A."/>
            <person name="Delehaunty K."/>
            <person name="Dinkelacker I."/>
            <person name="Fulton L."/>
            <person name="Fulton R."/>
            <person name="Godfrey J."/>
            <person name="Minx P."/>
            <person name="Mitreva M."/>
            <person name="Roeseler W."/>
            <person name="Tian H."/>
            <person name="Witte H."/>
            <person name="Yang S.P."/>
            <person name="Wilson R.K."/>
            <person name="Sommer R.J."/>
        </authorList>
    </citation>
    <scope>NUCLEOTIDE SEQUENCE [LARGE SCALE GENOMIC DNA]</scope>
    <source>
        <strain evidence="10">PS312</strain>
    </source>
</reference>
<dbReference type="GO" id="GO:0000287">
    <property type="term" value="F:magnesium ion binding"/>
    <property type="evidence" value="ECO:0007669"/>
    <property type="project" value="InterPro"/>
</dbReference>
<evidence type="ECO:0000256" key="1">
    <source>
        <dbReference type="ARBA" id="ARBA00001946"/>
    </source>
</evidence>
<dbReference type="Proteomes" id="UP000005239">
    <property type="component" value="Unassembled WGS sequence"/>
</dbReference>
<accession>A0A454XPK8</accession>
<dbReference type="Pfam" id="PF00719">
    <property type="entry name" value="Pyrophosphatase"/>
    <property type="match status" value="1"/>
</dbReference>
<dbReference type="GO" id="GO:0005737">
    <property type="term" value="C:cytoplasm"/>
    <property type="evidence" value="ECO:0007669"/>
    <property type="project" value="InterPro"/>
</dbReference>
<evidence type="ECO:0000313" key="10">
    <source>
        <dbReference type="Proteomes" id="UP000005239"/>
    </source>
</evidence>
<keyword evidence="10" id="KW-1185">Reference proteome</keyword>
<keyword evidence="4" id="KW-0479">Metal-binding</keyword>
<organism evidence="9 10">
    <name type="scientific">Pristionchus pacificus</name>
    <name type="common">Parasitic nematode worm</name>
    <dbReference type="NCBI Taxonomy" id="54126"/>
    <lineage>
        <taxon>Eukaryota</taxon>
        <taxon>Metazoa</taxon>
        <taxon>Ecdysozoa</taxon>
        <taxon>Nematoda</taxon>
        <taxon>Chromadorea</taxon>
        <taxon>Rhabditida</taxon>
        <taxon>Rhabditina</taxon>
        <taxon>Diplogasteromorpha</taxon>
        <taxon>Diplogasteroidea</taxon>
        <taxon>Neodiplogasteridae</taxon>
        <taxon>Pristionchus</taxon>
    </lineage>
</organism>
<keyword evidence="6" id="KW-0460">Magnesium</keyword>
<dbReference type="OrthoDB" id="1608002at2759"/>
<dbReference type="GO" id="GO:0006796">
    <property type="term" value="P:phosphate-containing compound metabolic process"/>
    <property type="evidence" value="ECO:0000318"/>
    <property type="project" value="GO_Central"/>
</dbReference>
<reference evidence="9" key="2">
    <citation type="submission" date="2022-06" db="UniProtKB">
        <authorList>
            <consortium name="EnsemblMetazoa"/>
        </authorList>
    </citation>
    <scope>IDENTIFICATION</scope>
    <source>
        <strain evidence="9">PS312</strain>
    </source>
</reference>
<evidence type="ECO:0000256" key="8">
    <source>
        <dbReference type="ARBA" id="ARBA00047820"/>
    </source>
</evidence>
<evidence type="ECO:0000256" key="2">
    <source>
        <dbReference type="ARBA" id="ARBA00006220"/>
    </source>
</evidence>
<gene>
    <name evidence="9" type="primary">WBGene00116953</name>
</gene>
<dbReference type="Gene3D" id="3.90.80.10">
    <property type="entry name" value="Inorganic pyrophosphatase"/>
    <property type="match status" value="1"/>
</dbReference>